<gene>
    <name evidence="6" type="ORF">JCR33_00285</name>
</gene>
<dbReference type="GO" id="GO:0003849">
    <property type="term" value="F:3-deoxy-7-phosphoheptulonate synthase activity"/>
    <property type="evidence" value="ECO:0007669"/>
    <property type="project" value="UniProtKB-EC"/>
</dbReference>
<dbReference type="AlphaFoldDB" id="A0A934ILG9"/>
<dbReference type="Pfam" id="PF01474">
    <property type="entry name" value="DAHP_synth_2"/>
    <property type="match status" value="1"/>
</dbReference>
<comment type="similarity">
    <text evidence="1 4">Belongs to the class-II DAHP synthase family.</text>
</comment>
<dbReference type="GO" id="GO:0009073">
    <property type="term" value="P:aromatic amino acid family biosynthetic process"/>
    <property type="evidence" value="ECO:0007669"/>
    <property type="project" value="InterPro"/>
</dbReference>
<dbReference type="InterPro" id="IPR002480">
    <property type="entry name" value="DAHP_synth_2"/>
</dbReference>
<evidence type="ECO:0000256" key="5">
    <source>
        <dbReference type="SAM" id="MobiDB-lite"/>
    </source>
</evidence>
<feature type="binding site" evidence="3">
    <location>
        <position position="289"/>
    </location>
    <ligand>
        <name>phosphoenolpyruvate</name>
        <dbReference type="ChEBI" id="CHEBI:58702"/>
    </ligand>
</feature>
<feature type="binding site" evidence="3">
    <location>
        <position position="352"/>
    </location>
    <ligand>
        <name>Mn(2+)</name>
        <dbReference type="ChEBI" id="CHEBI:29035"/>
    </ligand>
</feature>
<keyword evidence="3" id="KW-0104">Cadmium</keyword>
<dbReference type="Proteomes" id="UP000609531">
    <property type="component" value="Unassembled WGS sequence"/>
</dbReference>
<proteinExistence type="inferred from homology"/>
<feature type="binding site" evidence="3">
    <location>
        <position position="106"/>
    </location>
    <ligand>
        <name>phosphoenolpyruvate</name>
        <dbReference type="ChEBI" id="CHEBI:58702"/>
    </ligand>
</feature>
<dbReference type="Gene3D" id="3.20.20.70">
    <property type="entry name" value="Aldolase class I"/>
    <property type="match status" value="2"/>
</dbReference>
<comment type="catalytic activity">
    <reaction evidence="4">
        <text>D-erythrose 4-phosphate + phosphoenolpyruvate + H2O = 7-phospho-2-dehydro-3-deoxy-D-arabino-heptonate + phosphate</text>
        <dbReference type="Rhea" id="RHEA:14717"/>
        <dbReference type="ChEBI" id="CHEBI:15377"/>
        <dbReference type="ChEBI" id="CHEBI:16897"/>
        <dbReference type="ChEBI" id="CHEBI:43474"/>
        <dbReference type="ChEBI" id="CHEBI:58394"/>
        <dbReference type="ChEBI" id="CHEBI:58702"/>
        <dbReference type="EC" id="2.5.1.54"/>
    </reaction>
</comment>
<dbReference type="EMBL" id="JAEKJA010000001">
    <property type="protein sequence ID" value="MBJ3774105.1"/>
    <property type="molecule type" value="Genomic_DNA"/>
</dbReference>
<keyword evidence="3" id="KW-0464">Manganese</keyword>
<comment type="cofactor">
    <cofactor evidence="3">
        <name>Mn(2+)</name>
        <dbReference type="ChEBI" id="CHEBI:29035"/>
    </cofactor>
    <cofactor evidence="3">
        <name>Co(2+)</name>
        <dbReference type="ChEBI" id="CHEBI:48828"/>
    </cofactor>
    <cofactor evidence="3">
        <name>Cd(2+)</name>
        <dbReference type="ChEBI" id="CHEBI:48775"/>
    </cofactor>
    <text evidence="3">Binds 1 divalent cation per subunit. The enzyme is active with manganese, cobalt or cadmium ions.</text>
</comment>
<evidence type="ECO:0000256" key="2">
    <source>
        <dbReference type="ARBA" id="ARBA00022679"/>
    </source>
</evidence>
<evidence type="ECO:0000256" key="1">
    <source>
        <dbReference type="ARBA" id="ARBA00008911"/>
    </source>
</evidence>
<dbReference type="PANTHER" id="PTHR21337">
    <property type="entry name" value="PHOSPHO-2-DEHYDRO-3-DEOXYHEPTONATE ALDOLASE 1, 2"/>
    <property type="match status" value="1"/>
</dbReference>
<evidence type="ECO:0000256" key="4">
    <source>
        <dbReference type="RuleBase" id="RU363071"/>
    </source>
</evidence>
<dbReference type="NCBIfam" id="TIGR01358">
    <property type="entry name" value="DAHP_synth_II"/>
    <property type="match status" value="1"/>
</dbReference>
<keyword evidence="3" id="KW-0170">Cobalt</keyword>
<evidence type="ECO:0000256" key="3">
    <source>
        <dbReference type="PIRSR" id="PIRSR602480-1"/>
    </source>
</evidence>
<accession>A0A934ILG9</accession>
<keyword evidence="7" id="KW-1185">Reference proteome</keyword>
<dbReference type="PANTHER" id="PTHR21337:SF0">
    <property type="entry name" value="PHOSPHO-2-DEHYDRO-3-DEOXYHEPTONATE ALDOLASE"/>
    <property type="match status" value="1"/>
</dbReference>
<feature type="binding site" evidence="3">
    <location>
        <position position="67"/>
    </location>
    <ligand>
        <name>Mn(2+)</name>
        <dbReference type="ChEBI" id="CHEBI:29035"/>
    </ligand>
</feature>
<protein>
    <recommendedName>
        <fullName evidence="4">Phospho-2-dehydro-3-deoxyheptonate aldolase</fullName>
        <ecNumber evidence="4">2.5.1.54</ecNumber>
    </recommendedName>
</protein>
<dbReference type="RefSeq" id="WP_198880008.1">
    <property type="nucleotide sequence ID" value="NZ_JAEKJA010000001.1"/>
</dbReference>
<feature type="binding site" evidence="3">
    <location>
        <position position="393"/>
    </location>
    <ligand>
        <name>Mn(2+)</name>
        <dbReference type="ChEBI" id="CHEBI:29035"/>
    </ligand>
</feature>
<evidence type="ECO:0000313" key="7">
    <source>
        <dbReference type="Proteomes" id="UP000609531"/>
    </source>
</evidence>
<feature type="binding site" evidence="3">
    <location>
        <position position="423"/>
    </location>
    <ligand>
        <name>Mn(2+)</name>
        <dbReference type="ChEBI" id="CHEBI:29035"/>
    </ligand>
</feature>
<dbReference type="EC" id="2.5.1.54" evidence="4"/>
<feature type="region of interest" description="Disordered" evidence="5">
    <location>
        <begin position="1"/>
        <end position="21"/>
    </location>
</feature>
<sequence>MTWSPSSWRSKPAKQMPDYPDKDAVRAVEERLASYPPLVFAGEARALKKELARVSEGNGFLLQGGDCAEAFAEHRPDAIRDFFRVFLQMAVVLTYGAAQPVTKVGRIAGQFAKPRSSDVEVKDGIELPSYRGDIVNDIAFTPEGRTPNPERMEMAFRQSAATLNLLRAFAQGGYANLDNVHNWMLGFVQDSPQGHRYRSLADRISESLAFMRACGVEPSTTPQLRSTDLYTSHEALLLGYEEAFTRIDSLTGDYYSTSGHMIWIGDRTRQPDHAHVEYCRGVHNPLGLKCGPSLSTDGLLELIDILNPKNEAGRLTLICRFGADKVLDHLPTLIRAVEREGRKVVWSCDPMHGNTVSLAGYKTRPFDRVLKEVQSFFAVHRAEGTHAGGIHVEMTGTDVTECTGGARAVTADTLSDRYHTHCDPRLNAEQAIELAFLLAENLQAEKRDRTSREAA</sequence>
<organism evidence="6 7">
    <name type="scientific">Acuticoccus mangrovi</name>
    <dbReference type="NCBI Taxonomy" id="2796142"/>
    <lineage>
        <taxon>Bacteria</taxon>
        <taxon>Pseudomonadati</taxon>
        <taxon>Pseudomonadota</taxon>
        <taxon>Alphaproteobacteria</taxon>
        <taxon>Hyphomicrobiales</taxon>
        <taxon>Amorphaceae</taxon>
        <taxon>Acuticoccus</taxon>
    </lineage>
</organism>
<evidence type="ECO:0000313" key="6">
    <source>
        <dbReference type="EMBL" id="MBJ3774105.1"/>
    </source>
</evidence>
<keyword evidence="2 4" id="KW-0808">Transferase</keyword>
<feature type="binding site" evidence="3">
    <location>
        <position position="320"/>
    </location>
    <ligand>
        <name>phosphoenolpyruvate</name>
        <dbReference type="ChEBI" id="CHEBI:58702"/>
    </ligand>
</feature>
<comment type="caution">
    <text evidence="6">The sequence shown here is derived from an EMBL/GenBank/DDBJ whole genome shotgun (WGS) entry which is preliminary data.</text>
</comment>
<name>A0A934ILG9_9HYPH</name>
<dbReference type="InterPro" id="IPR013785">
    <property type="entry name" value="Aldolase_TIM"/>
</dbReference>
<reference evidence="6" key="1">
    <citation type="submission" date="2020-12" db="EMBL/GenBank/DDBJ databases">
        <title>Bacterial taxonomy.</title>
        <authorList>
            <person name="Pan X."/>
        </authorList>
    </citation>
    <scope>NUCLEOTIDE SEQUENCE</scope>
    <source>
        <strain evidence="6">B2012</strain>
    </source>
</reference>
<dbReference type="SUPFAM" id="SSF51569">
    <property type="entry name" value="Aldolase"/>
    <property type="match status" value="1"/>
</dbReference>